<dbReference type="SUPFAM" id="SSF54427">
    <property type="entry name" value="NTF2-like"/>
    <property type="match status" value="1"/>
</dbReference>
<dbReference type="InterPro" id="IPR032710">
    <property type="entry name" value="NTF2-like_dom_sf"/>
</dbReference>
<evidence type="ECO:0000259" key="1">
    <source>
        <dbReference type="Pfam" id="PF13577"/>
    </source>
</evidence>
<gene>
    <name evidence="2" type="ORF">CC117_19815</name>
</gene>
<accession>A0A1S1QQB5</accession>
<dbReference type="OrthoDB" id="981191at2"/>
<protein>
    <submittedName>
        <fullName evidence="2">Polyketide cyclase</fullName>
    </submittedName>
</protein>
<dbReference type="RefSeq" id="WP_071085657.1">
    <property type="nucleotide sequence ID" value="NZ_MBLM01000121.1"/>
</dbReference>
<name>A0A1S1QQB5_9ACTN</name>
<dbReference type="Pfam" id="PF13577">
    <property type="entry name" value="SnoaL_4"/>
    <property type="match status" value="1"/>
</dbReference>
<reference evidence="3" key="1">
    <citation type="submission" date="2016-07" db="EMBL/GenBank/DDBJ databases">
        <title>Sequence Frankia sp. strain CcI1.17.</title>
        <authorList>
            <person name="Ghodhbane-Gtari F."/>
            <person name="Swanson E."/>
            <person name="Gueddou A."/>
            <person name="Morris K."/>
            <person name="Hezbri K."/>
            <person name="Ktari A."/>
            <person name="Nouioui I."/>
            <person name="Abebe-Akele F."/>
            <person name="Simpson S."/>
            <person name="Thomas K."/>
            <person name="Gtari M."/>
            <person name="Tisa L.S."/>
            <person name="Hurst S."/>
        </authorList>
    </citation>
    <scope>NUCLEOTIDE SEQUENCE [LARGE SCALE GENOMIC DNA]</scope>
    <source>
        <strain evidence="3">Cc1.17</strain>
    </source>
</reference>
<dbReference type="CDD" id="cd00531">
    <property type="entry name" value="NTF2_like"/>
    <property type="match status" value="1"/>
</dbReference>
<comment type="caution">
    <text evidence="2">The sequence shown here is derived from an EMBL/GenBank/DDBJ whole genome shotgun (WGS) entry which is preliminary data.</text>
</comment>
<dbReference type="Proteomes" id="UP000179627">
    <property type="component" value="Unassembled WGS sequence"/>
</dbReference>
<dbReference type="EMBL" id="MBLM01000121">
    <property type="protein sequence ID" value="OHV35475.1"/>
    <property type="molecule type" value="Genomic_DNA"/>
</dbReference>
<dbReference type="Gene3D" id="3.10.450.50">
    <property type="match status" value="1"/>
</dbReference>
<dbReference type="InterPro" id="IPR037401">
    <property type="entry name" value="SnoaL-like"/>
</dbReference>
<evidence type="ECO:0000313" key="3">
    <source>
        <dbReference type="Proteomes" id="UP000179627"/>
    </source>
</evidence>
<dbReference type="AlphaFoldDB" id="A0A1S1QQB5"/>
<evidence type="ECO:0000313" key="2">
    <source>
        <dbReference type="EMBL" id="OHV35475.1"/>
    </source>
</evidence>
<feature type="domain" description="SnoaL-like" evidence="1">
    <location>
        <begin position="6"/>
        <end position="127"/>
    </location>
</feature>
<keyword evidence="3" id="KW-1185">Reference proteome</keyword>
<organism evidence="2 3">
    <name type="scientific">Parafrankia colletiae</name>
    <dbReference type="NCBI Taxonomy" id="573497"/>
    <lineage>
        <taxon>Bacteria</taxon>
        <taxon>Bacillati</taxon>
        <taxon>Actinomycetota</taxon>
        <taxon>Actinomycetes</taxon>
        <taxon>Frankiales</taxon>
        <taxon>Frankiaceae</taxon>
        <taxon>Parafrankia</taxon>
    </lineage>
</organism>
<proteinExistence type="predicted"/>
<sequence length="142" mass="15996">MADLREDKAQIAELLIRYATGIDQRDWALFRTCWTADVEADYGTVQHAGVEAITEYMTRAHENMGPTHHRLSNVVVDVEGDRASARSYVHAVLMLSPDDPGRWIDVIGNYTDELVRTPAGWRISRRTTRIARLLTSGETPVS</sequence>